<evidence type="ECO:0000256" key="2">
    <source>
        <dbReference type="ARBA" id="ARBA00022475"/>
    </source>
</evidence>
<feature type="transmembrane region" description="Helical" evidence="7">
    <location>
        <begin position="106"/>
        <end position="126"/>
    </location>
</feature>
<dbReference type="RefSeq" id="WP_354507951.1">
    <property type="nucleotide sequence ID" value="NZ_JBEPMO010000005.1"/>
</dbReference>
<gene>
    <name evidence="8" type="ORF">ABID46_001140</name>
</gene>
<proteinExistence type="predicted"/>
<dbReference type="EMBL" id="JBEPMO010000005">
    <property type="protein sequence ID" value="MET3731566.1"/>
    <property type="molecule type" value="Genomic_DNA"/>
</dbReference>
<evidence type="ECO:0000256" key="6">
    <source>
        <dbReference type="SAM" id="MobiDB-lite"/>
    </source>
</evidence>
<evidence type="ECO:0000256" key="5">
    <source>
        <dbReference type="ARBA" id="ARBA00023136"/>
    </source>
</evidence>
<dbReference type="PANTHER" id="PTHR30213:SF1">
    <property type="entry name" value="INNER MEMBRANE PROTEIN YHJD"/>
    <property type="match status" value="1"/>
</dbReference>
<feature type="transmembrane region" description="Helical" evidence="7">
    <location>
        <begin position="196"/>
        <end position="214"/>
    </location>
</feature>
<comment type="subcellular location">
    <subcellularLocation>
        <location evidence="1">Cell membrane</location>
        <topology evidence="1">Multi-pass membrane protein</topology>
    </subcellularLocation>
</comment>
<dbReference type="PIRSF" id="PIRSF035875">
    <property type="entry name" value="RNase_BN"/>
    <property type="match status" value="1"/>
</dbReference>
<feature type="transmembrane region" description="Helical" evidence="7">
    <location>
        <begin position="147"/>
        <end position="176"/>
    </location>
</feature>
<sequence length="346" mass="38696">MINIRNKFTLEYWKNMAHLIYKSAMGFIDDKCMKMAASLAYYTLFSLGPLLLIVIWCIGFFYGERVGNYDAKKELMSEMTDLFGIRVALQIQSIIEKLSLETDSNVGLMIGIGTLIFTSTTIFVEIQDSINTIWGVKPKPKKGWLKFILNRLLSLSMVLGLGFLLITSLMVNSIVMLMTEYINKIFPAITLSTLNWINNGITFLVIALLFGCIFKILPDAKVNNKHIIGGAIFTAILFMLGQYGISMYLQFNATASTFGAAGSVIILLLWVYFSAAILYFGAEFTKEHAKFYDNGIKPSSFAVLVAHTEIAVKTGKDTDVEKGEILKEKNESKNDDIEHPTPSKES</sequence>
<feature type="transmembrane region" description="Helical" evidence="7">
    <location>
        <begin position="226"/>
        <end position="245"/>
    </location>
</feature>
<accession>A0ABV2LT17</accession>
<dbReference type="Pfam" id="PF03631">
    <property type="entry name" value="Virul_fac_BrkB"/>
    <property type="match status" value="1"/>
</dbReference>
<evidence type="ECO:0000256" key="3">
    <source>
        <dbReference type="ARBA" id="ARBA00022692"/>
    </source>
</evidence>
<keyword evidence="3 7" id="KW-0812">Transmembrane</keyword>
<name>A0ABV2LT17_9FLAO</name>
<feature type="region of interest" description="Disordered" evidence="6">
    <location>
        <begin position="322"/>
        <end position="346"/>
    </location>
</feature>
<keyword evidence="5 7" id="KW-0472">Membrane</keyword>
<dbReference type="NCBIfam" id="TIGR00765">
    <property type="entry name" value="yihY_not_rbn"/>
    <property type="match status" value="1"/>
</dbReference>
<organism evidence="8 9">
    <name type="scientific">Moheibacter stercoris</name>
    <dbReference type="NCBI Taxonomy" id="1628251"/>
    <lineage>
        <taxon>Bacteria</taxon>
        <taxon>Pseudomonadati</taxon>
        <taxon>Bacteroidota</taxon>
        <taxon>Flavobacteriia</taxon>
        <taxon>Flavobacteriales</taxon>
        <taxon>Weeksellaceae</taxon>
        <taxon>Moheibacter</taxon>
    </lineage>
</organism>
<feature type="transmembrane region" description="Helical" evidence="7">
    <location>
        <begin position="39"/>
        <end position="62"/>
    </location>
</feature>
<evidence type="ECO:0000313" key="9">
    <source>
        <dbReference type="Proteomes" id="UP001549146"/>
    </source>
</evidence>
<dbReference type="PANTHER" id="PTHR30213">
    <property type="entry name" value="INNER MEMBRANE PROTEIN YHJD"/>
    <property type="match status" value="1"/>
</dbReference>
<keyword evidence="4 7" id="KW-1133">Transmembrane helix</keyword>
<dbReference type="InterPro" id="IPR017039">
    <property type="entry name" value="Virul_fac_BrkB"/>
</dbReference>
<keyword evidence="9" id="KW-1185">Reference proteome</keyword>
<evidence type="ECO:0000256" key="4">
    <source>
        <dbReference type="ARBA" id="ARBA00022989"/>
    </source>
</evidence>
<keyword evidence="2" id="KW-1003">Cell membrane</keyword>
<evidence type="ECO:0000256" key="7">
    <source>
        <dbReference type="SAM" id="Phobius"/>
    </source>
</evidence>
<evidence type="ECO:0000313" key="8">
    <source>
        <dbReference type="EMBL" id="MET3731566.1"/>
    </source>
</evidence>
<feature type="transmembrane region" description="Helical" evidence="7">
    <location>
        <begin position="257"/>
        <end position="280"/>
    </location>
</feature>
<dbReference type="Proteomes" id="UP001549146">
    <property type="component" value="Unassembled WGS sequence"/>
</dbReference>
<evidence type="ECO:0000256" key="1">
    <source>
        <dbReference type="ARBA" id="ARBA00004651"/>
    </source>
</evidence>
<comment type="caution">
    <text evidence="8">The sequence shown here is derived from an EMBL/GenBank/DDBJ whole genome shotgun (WGS) entry which is preliminary data.</text>
</comment>
<protein>
    <submittedName>
        <fullName evidence="8">Membrane protein</fullName>
    </submittedName>
</protein>
<reference evidence="8 9" key="1">
    <citation type="submission" date="2024-06" db="EMBL/GenBank/DDBJ databases">
        <title>Genomic Encyclopedia of Type Strains, Phase IV (KMG-IV): sequencing the most valuable type-strain genomes for metagenomic binning, comparative biology and taxonomic classification.</title>
        <authorList>
            <person name="Goeker M."/>
        </authorList>
    </citation>
    <scope>NUCLEOTIDE SEQUENCE [LARGE SCALE GENOMIC DNA]</scope>
    <source>
        <strain evidence="8 9">DSM 29388</strain>
    </source>
</reference>